<comment type="caution">
    <text evidence="1">The sequence shown here is derived from an EMBL/GenBank/DDBJ whole genome shotgun (WGS) entry which is preliminary data.</text>
</comment>
<gene>
    <name evidence="1" type="ORF">A6770_40365</name>
</gene>
<name>A0A367RL64_9NOSO</name>
<keyword evidence="2" id="KW-1185">Reference proteome</keyword>
<dbReference type="AlphaFoldDB" id="A0A367RL64"/>
<evidence type="ECO:0000313" key="2">
    <source>
        <dbReference type="Proteomes" id="UP000252107"/>
    </source>
</evidence>
<dbReference type="EMBL" id="LXQD01000125">
    <property type="protein sequence ID" value="RCJ37288.1"/>
    <property type="molecule type" value="Genomic_DNA"/>
</dbReference>
<evidence type="ECO:0000313" key="1">
    <source>
        <dbReference type="EMBL" id="RCJ37288.1"/>
    </source>
</evidence>
<dbReference type="Proteomes" id="UP000252107">
    <property type="component" value="Unassembled WGS sequence"/>
</dbReference>
<sequence>MSDYFLFKFPGKQFALTFELPEEESSNLQLLDIGINGINELWNLIQPLSADLSFCCENRETHIIEYQTKPPVPHWHLKVSQLPSTIITSKPKSFLKRANH</sequence>
<protein>
    <submittedName>
        <fullName evidence="1">Uncharacterized protein</fullName>
    </submittedName>
</protein>
<reference evidence="1" key="1">
    <citation type="submission" date="2016-04" db="EMBL/GenBank/DDBJ databases">
        <authorList>
            <person name="Tabuchi Yagui T.R."/>
        </authorList>
    </citation>
    <scope>NUCLEOTIDE SEQUENCE [LARGE SCALE GENOMIC DNA]</scope>
    <source>
        <strain evidence="1">NIES-26</strain>
    </source>
</reference>
<organism evidence="1 2">
    <name type="scientific">Nostoc minutum NIES-26</name>
    <dbReference type="NCBI Taxonomy" id="1844469"/>
    <lineage>
        <taxon>Bacteria</taxon>
        <taxon>Bacillati</taxon>
        <taxon>Cyanobacteriota</taxon>
        <taxon>Cyanophyceae</taxon>
        <taxon>Nostocales</taxon>
        <taxon>Nostocaceae</taxon>
        <taxon>Nostoc</taxon>
    </lineage>
</organism>
<proteinExistence type="predicted"/>
<accession>A0A367RL64</accession>